<dbReference type="EMBL" id="SMCO01000005">
    <property type="protein sequence ID" value="TCV87375.1"/>
    <property type="molecule type" value="Genomic_DNA"/>
</dbReference>
<protein>
    <submittedName>
        <fullName evidence="2">Protein phosphatase</fullName>
    </submittedName>
</protein>
<dbReference type="InterPro" id="IPR001932">
    <property type="entry name" value="PPM-type_phosphatase-like_dom"/>
</dbReference>
<dbReference type="Gene3D" id="3.60.40.10">
    <property type="entry name" value="PPM-type phosphatase domain"/>
    <property type="match status" value="1"/>
</dbReference>
<dbReference type="CDD" id="cd00143">
    <property type="entry name" value="PP2Cc"/>
    <property type="match status" value="1"/>
</dbReference>
<sequence length="268" mass="29102">MVTALEMPKFYTQSYALEISCGSDQGRVRLINEDNFGCDAAAKLMVLADGMGGCQAGEVASAIAVSTVISEIKNIEQPVSDIGLFYGDDLTPSMARACNAIEKSNLAIYEAGLHSPECAGMGTTIVMAQFAEDIVTVANVGDSRLYLLRGDVLQQLTVDHTVLQEQIELGFFPEDERQRVAARSMLTRALGSEPRVTVDVFEQQVNPDDLFLLCSDGLYDMLDDGEIHSILTKMDGRLGWGVEELLRRTLDQGGVDNVTLILARVISS</sequence>
<dbReference type="InterPro" id="IPR036457">
    <property type="entry name" value="PPM-type-like_dom_sf"/>
</dbReference>
<dbReference type="GO" id="GO:0004722">
    <property type="term" value="F:protein serine/threonine phosphatase activity"/>
    <property type="evidence" value="ECO:0007669"/>
    <property type="project" value="InterPro"/>
</dbReference>
<dbReference type="OrthoDB" id="9801841at2"/>
<accession>A0A4R3Y555</accession>
<gene>
    <name evidence="2" type="ORF">EDC63_10543</name>
</gene>
<evidence type="ECO:0000259" key="1">
    <source>
        <dbReference type="PROSITE" id="PS51746"/>
    </source>
</evidence>
<feature type="domain" description="PPM-type phosphatase" evidence="1">
    <location>
        <begin position="18"/>
        <end position="265"/>
    </location>
</feature>
<dbReference type="PANTHER" id="PTHR13832">
    <property type="entry name" value="PROTEIN PHOSPHATASE 2C"/>
    <property type="match status" value="1"/>
</dbReference>
<name>A0A4R3Y555_9PROT</name>
<dbReference type="SUPFAM" id="SSF81606">
    <property type="entry name" value="PP2C-like"/>
    <property type="match status" value="1"/>
</dbReference>
<dbReference type="SMART" id="SM00332">
    <property type="entry name" value="PP2Cc"/>
    <property type="match status" value="1"/>
</dbReference>
<reference evidence="2 3" key="1">
    <citation type="submission" date="2019-03" db="EMBL/GenBank/DDBJ databases">
        <title>Genomic Encyclopedia of Type Strains, Phase IV (KMG-IV): sequencing the most valuable type-strain genomes for metagenomic binning, comparative biology and taxonomic classification.</title>
        <authorList>
            <person name="Goeker M."/>
        </authorList>
    </citation>
    <scope>NUCLEOTIDE SEQUENCE [LARGE SCALE GENOMIC DNA]</scope>
    <source>
        <strain evidence="2 3">DSM 100309</strain>
    </source>
</reference>
<evidence type="ECO:0000313" key="2">
    <source>
        <dbReference type="EMBL" id="TCV87375.1"/>
    </source>
</evidence>
<dbReference type="PANTHER" id="PTHR13832:SF827">
    <property type="entry name" value="PROTEIN PHOSPHATASE 1L"/>
    <property type="match status" value="1"/>
</dbReference>
<comment type="caution">
    <text evidence="2">The sequence shown here is derived from an EMBL/GenBank/DDBJ whole genome shotgun (WGS) entry which is preliminary data.</text>
</comment>
<organism evidence="2 3">
    <name type="scientific">Sulfurirhabdus autotrophica</name>
    <dbReference type="NCBI Taxonomy" id="1706046"/>
    <lineage>
        <taxon>Bacteria</taxon>
        <taxon>Pseudomonadati</taxon>
        <taxon>Pseudomonadota</taxon>
        <taxon>Betaproteobacteria</taxon>
        <taxon>Nitrosomonadales</taxon>
        <taxon>Sulfuricellaceae</taxon>
        <taxon>Sulfurirhabdus</taxon>
    </lineage>
</organism>
<evidence type="ECO:0000313" key="3">
    <source>
        <dbReference type="Proteomes" id="UP000295367"/>
    </source>
</evidence>
<dbReference type="Pfam" id="PF13672">
    <property type="entry name" value="PP2C_2"/>
    <property type="match status" value="1"/>
</dbReference>
<dbReference type="RefSeq" id="WP_124945632.1">
    <property type="nucleotide sequence ID" value="NZ_BHVT01000017.1"/>
</dbReference>
<dbReference type="PROSITE" id="PS51746">
    <property type="entry name" value="PPM_2"/>
    <property type="match status" value="1"/>
</dbReference>
<dbReference type="SMART" id="SM00331">
    <property type="entry name" value="PP2C_SIG"/>
    <property type="match status" value="1"/>
</dbReference>
<proteinExistence type="predicted"/>
<keyword evidence="3" id="KW-1185">Reference proteome</keyword>
<dbReference type="InterPro" id="IPR015655">
    <property type="entry name" value="PP2C"/>
</dbReference>
<dbReference type="Proteomes" id="UP000295367">
    <property type="component" value="Unassembled WGS sequence"/>
</dbReference>
<dbReference type="AlphaFoldDB" id="A0A4R3Y555"/>